<evidence type="ECO:0000313" key="3">
    <source>
        <dbReference type="Proteomes" id="UP001652338"/>
    </source>
</evidence>
<dbReference type="RefSeq" id="WP_262653797.1">
    <property type="nucleotide sequence ID" value="NZ_JAOQKE010000002.1"/>
</dbReference>
<dbReference type="Proteomes" id="UP001652338">
    <property type="component" value="Unassembled WGS sequence"/>
</dbReference>
<feature type="coiled-coil region" evidence="1">
    <location>
        <begin position="235"/>
        <end position="272"/>
    </location>
</feature>
<dbReference type="EMBL" id="JAOQKE010000002">
    <property type="protein sequence ID" value="MCU6724448.1"/>
    <property type="molecule type" value="Genomic_DNA"/>
</dbReference>
<proteinExistence type="predicted"/>
<reference evidence="2 3" key="1">
    <citation type="journal article" date="2021" name="ISME Commun">
        <title>Automated analysis of genomic sequences facilitates high-throughput and comprehensive description of bacteria.</title>
        <authorList>
            <person name="Hitch T.C.A."/>
        </authorList>
    </citation>
    <scope>NUCLEOTIDE SEQUENCE [LARGE SCALE GENOMIC DNA]</scope>
    <source>
        <strain evidence="2 3">Sanger_29</strain>
    </source>
</reference>
<gene>
    <name evidence="2" type="ORF">OCV47_03580</name>
</gene>
<sequence>MEERKQNISNLQGRYEKEAETLEARYEKYRTILQNLTIMSDMFMRNVLKKKECTEYILQTILKEEIQVLDQTLQKDFKNLQGRSAILDCLARDNQNRRMNVEIQKEKEGASPKRARYHSGLIDMNTLEPGQDFGELTENYVIFITRTDVLGRKKQIYHIDRRIRETGEVFDDNTYIVYVNAEMQDDTEIGKLVHDLHCKNAEDMYSEVLAQRVRELKETEEGRNIMCREMEEIYNWGIEHERKNTELEKQKAEQEKQKAEQEKQNIARLTTVLLENGYVEECLRAANDEAYQRQLMKEWNIA</sequence>
<evidence type="ECO:0000256" key="1">
    <source>
        <dbReference type="SAM" id="Coils"/>
    </source>
</evidence>
<accession>A0ABT2SIY7</accession>
<keyword evidence="1" id="KW-0175">Coiled coil</keyword>
<protein>
    <submittedName>
        <fullName evidence="2">PD-(D/E)XK nuclease family transposase</fullName>
    </submittedName>
</protein>
<dbReference type="Pfam" id="PF12784">
    <property type="entry name" value="PDDEXK_2"/>
    <property type="match status" value="1"/>
</dbReference>
<name>A0ABT2SIY7_9FIRM</name>
<evidence type="ECO:0000313" key="2">
    <source>
        <dbReference type="EMBL" id="MCU6724448.1"/>
    </source>
</evidence>
<comment type="caution">
    <text evidence="2">The sequence shown here is derived from an EMBL/GenBank/DDBJ whole genome shotgun (WGS) entry which is preliminary data.</text>
</comment>
<keyword evidence="3" id="KW-1185">Reference proteome</keyword>
<organism evidence="2 3">
    <name type="scientific">Muricoprocola aceti</name>
    <dbReference type="NCBI Taxonomy" id="2981772"/>
    <lineage>
        <taxon>Bacteria</taxon>
        <taxon>Bacillati</taxon>
        <taxon>Bacillota</taxon>
        <taxon>Clostridia</taxon>
        <taxon>Lachnospirales</taxon>
        <taxon>Lachnospiraceae</taxon>
        <taxon>Muricoprocola</taxon>
    </lineage>
</organism>
<feature type="coiled-coil region" evidence="1">
    <location>
        <begin position="1"/>
        <end position="39"/>
    </location>
</feature>